<dbReference type="Proteomes" id="UP001595839">
    <property type="component" value="Unassembled WGS sequence"/>
</dbReference>
<evidence type="ECO:0000313" key="4">
    <source>
        <dbReference type="Proteomes" id="UP001595839"/>
    </source>
</evidence>
<comment type="caution">
    <text evidence="3">The sequence shown here is derived from an EMBL/GenBank/DDBJ whole genome shotgun (WGS) entry which is preliminary data.</text>
</comment>
<gene>
    <name evidence="3" type="ORF">ACFPIH_08085</name>
</gene>
<evidence type="ECO:0000256" key="1">
    <source>
        <dbReference type="SAM" id="MobiDB-lite"/>
    </source>
</evidence>
<protein>
    <recommendedName>
        <fullName evidence="5">Type VII secretion protein EccE</fullName>
    </recommendedName>
</protein>
<reference evidence="4" key="1">
    <citation type="journal article" date="2019" name="Int. J. Syst. Evol. Microbiol.">
        <title>The Global Catalogue of Microorganisms (GCM) 10K type strain sequencing project: providing services to taxonomists for standard genome sequencing and annotation.</title>
        <authorList>
            <consortium name="The Broad Institute Genomics Platform"/>
            <consortium name="The Broad Institute Genome Sequencing Center for Infectious Disease"/>
            <person name="Wu L."/>
            <person name="Ma J."/>
        </authorList>
    </citation>
    <scope>NUCLEOTIDE SEQUENCE [LARGE SCALE GENOMIC DNA]</scope>
    <source>
        <strain evidence="4">CGMCC 4.7177</strain>
    </source>
</reference>
<name>A0ABV9AJ51_9ACTN</name>
<sequence>MTSLVERTADASSGARREHRPGRPLLGVRLGHLIVWEAAALLLAAGLTAPDPVGVPALAGAGLLLVATVARVRRRWLYDWVLTRLRHLGRRRPRRRGRAGQEAGPLGPLRGLLPSLSVSRAGGRSRIRMGVVHDGRAWIALVGVDEDEPAALAPLPRPARVPASGARPPPGRTCRAASASATERRHVGAARPACARSAHVPGTA</sequence>
<organism evidence="3 4">
    <name type="scientific">Streptomyces vulcanius</name>
    <dbReference type="NCBI Taxonomy" id="1441876"/>
    <lineage>
        <taxon>Bacteria</taxon>
        <taxon>Bacillati</taxon>
        <taxon>Actinomycetota</taxon>
        <taxon>Actinomycetes</taxon>
        <taxon>Kitasatosporales</taxon>
        <taxon>Streptomycetaceae</taxon>
        <taxon>Streptomyces</taxon>
    </lineage>
</organism>
<evidence type="ECO:0008006" key="5">
    <source>
        <dbReference type="Google" id="ProtNLM"/>
    </source>
</evidence>
<accession>A0ABV9AJ51</accession>
<keyword evidence="2" id="KW-0472">Membrane</keyword>
<keyword evidence="2" id="KW-1133">Transmembrane helix</keyword>
<evidence type="ECO:0000313" key="3">
    <source>
        <dbReference type="EMBL" id="MFC4499487.1"/>
    </source>
</evidence>
<feature type="region of interest" description="Disordered" evidence="1">
    <location>
        <begin position="155"/>
        <end position="204"/>
    </location>
</feature>
<dbReference type="RefSeq" id="WP_381169667.1">
    <property type="nucleotide sequence ID" value="NZ_JBHSFK010000004.1"/>
</dbReference>
<proteinExistence type="predicted"/>
<feature type="transmembrane region" description="Helical" evidence="2">
    <location>
        <begin position="53"/>
        <end position="72"/>
    </location>
</feature>
<keyword evidence="4" id="KW-1185">Reference proteome</keyword>
<keyword evidence="2" id="KW-0812">Transmembrane</keyword>
<dbReference type="EMBL" id="JBHSFK010000004">
    <property type="protein sequence ID" value="MFC4499487.1"/>
    <property type="molecule type" value="Genomic_DNA"/>
</dbReference>
<feature type="region of interest" description="Disordered" evidence="1">
    <location>
        <begin position="1"/>
        <end position="21"/>
    </location>
</feature>
<evidence type="ECO:0000256" key="2">
    <source>
        <dbReference type="SAM" id="Phobius"/>
    </source>
</evidence>
<feature type="transmembrane region" description="Helical" evidence="2">
    <location>
        <begin position="26"/>
        <end position="47"/>
    </location>
</feature>